<feature type="region of interest" description="Disordered" evidence="2">
    <location>
        <begin position="164"/>
        <end position="184"/>
    </location>
</feature>
<reference evidence="4 5" key="1">
    <citation type="submission" date="2019-12" db="EMBL/GenBank/DDBJ databases">
        <authorList>
            <person name="Alioto T."/>
            <person name="Alioto T."/>
            <person name="Gomez Garrido J."/>
        </authorList>
    </citation>
    <scope>NUCLEOTIDE SEQUENCE [LARGE SCALE GENOMIC DNA]</scope>
</reference>
<dbReference type="OrthoDB" id="765176at2759"/>
<evidence type="ECO:0000259" key="3">
    <source>
        <dbReference type="PROSITE" id="PS51840"/>
    </source>
</evidence>
<proteinExistence type="predicted"/>
<keyword evidence="5" id="KW-1185">Reference proteome</keyword>
<keyword evidence="1" id="KW-0175">Coiled coil</keyword>
<dbReference type="InterPro" id="IPR019448">
    <property type="entry name" value="NT-C2"/>
</dbReference>
<gene>
    <name evidence="4" type="ORF">OLEA9_A043102</name>
</gene>
<dbReference type="EMBL" id="CACTIH010000384">
    <property type="protein sequence ID" value="CAA2960296.1"/>
    <property type="molecule type" value="Genomic_DNA"/>
</dbReference>
<evidence type="ECO:0000313" key="5">
    <source>
        <dbReference type="Proteomes" id="UP000594638"/>
    </source>
</evidence>
<dbReference type="Gramene" id="OE9A043102T3">
    <property type="protein sequence ID" value="OE9A043102C3"/>
    <property type="gene ID" value="OE9A043102"/>
</dbReference>
<feature type="coiled-coil region" evidence="1">
    <location>
        <begin position="806"/>
        <end position="847"/>
    </location>
</feature>
<evidence type="ECO:0000313" key="4">
    <source>
        <dbReference type="EMBL" id="CAA2960296.1"/>
    </source>
</evidence>
<feature type="compositionally biased region" description="Polar residues" evidence="2">
    <location>
        <begin position="167"/>
        <end position="184"/>
    </location>
</feature>
<dbReference type="Pfam" id="PF10358">
    <property type="entry name" value="NT-C2"/>
    <property type="match status" value="1"/>
</dbReference>
<organism evidence="4 5">
    <name type="scientific">Olea europaea subsp. europaea</name>
    <dbReference type="NCBI Taxonomy" id="158383"/>
    <lineage>
        <taxon>Eukaryota</taxon>
        <taxon>Viridiplantae</taxon>
        <taxon>Streptophyta</taxon>
        <taxon>Embryophyta</taxon>
        <taxon>Tracheophyta</taxon>
        <taxon>Spermatophyta</taxon>
        <taxon>Magnoliopsida</taxon>
        <taxon>eudicotyledons</taxon>
        <taxon>Gunneridae</taxon>
        <taxon>Pentapetalae</taxon>
        <taxon>asterids</taxon>
        <taxon>lamiids</taxon>
        <taxon>Lamiales</taxon>
        <taxon>Oleaceae</taxon>
        <taxon>Oleeae</taxon>
        <taxon>Olea</taxon>
    </lineage>
</organism>
<dbReference type="AlphaFoldDB" id="A0A8S0Q042"/>
<accession>A0A8S0Q042</accession>
<evidence type="ECO:0000256" key="1">
    <source>
        <dbReference type="SAM" id="Coils"/>
    </source>
</evidence>
<dbReference type="PROSITE" id="PS51840">
    <property type="entry name" value="C2_NT"/>
    <property type="match status" value="1"/>
</dbReference>
<dbReference type="Proteomes" id="UP000594638">
    <property type="component" value="Unassembled WGS sequence"/>
</dbReference>
<comment type="caution">
    <text evidence="4">The sequence shown here is derived from an EMBL/GenBank/DDBJ whole genome shotgun (WGS) entry which is preliminary data.</text>
</comment>
<protein>
    <recommendedName>
        <fullName evidence="3">C2 NT-type domain-containing protein</fullName>
    </recommendedName>
</protein>
<dbReference type="PANTHER" id="PTHR34452">
    <property type="entry name" value="MYOSIN HEAVY CHAIN-RELATED PROTEIN"/>
    <property type="match status" value="1"/>
</dbReference>
<evidence type="ECO:0000256" key="2">
    <source>
        <dbReference type="SAM" id="MobiDB-lite"/>
    </source>
</evidence>
<feature type="domain" description="C2 NT-type" evidence="3">
    <location>
        <begin position="6"/>
        <end position="139"/>
    </location>
</feature>
<name>A0A8S0Q042_OLEEU</name>
<dbReference type="PANTHER" id="PTHR34452:SF14">
    <property type="entry name" value="MYOSIN HEAVY CHAIN, MUSCLE"/>
    <property type="match status" value="1"/>
</dbReference>
<feature type="coiled-coil region" evidence="1">
    <location>
        <begin position="400"/>
        <end position="738"/>
    </location>
</feature>
<feature type="coiled-coil region" evidence="1">
    <location>
        <begin position="225"/>
        <end position="366"/>
    </location>
</feature>
<sequence length="864" mass="99369">MFKSAKWRSEKIKVVYKMQFQATQVPQIKAKTLTLSVVPADVGKPTVRLEKAPIIEGNCYWEHPIYETVKLVREPKMERYKEKIFHFIVSTRSSKSGVLGENSIDLADLVEATKPLTLSLPLQTSNTGAILHVTIQKMQGDLDSRCTDESEALVEDFDSYGKRNLRSPENGSFGDTGSDNNGVYQRSYTDMSLDCASDRSIIDKTNSFDETSSRDGVDENSIDIIRKLKNQVTMLERRAEVSELEVQSLKKQAIKESKKGQELVKQIDCLKEERDAIITQCEQLKSLQKGNNDDVVSSVTKKETENLRTSLEDIKQELRSEKQSNKKLKQQLQKTEDSNSELVLALRDLERMLDKKNTEISQLSSKIKANHNGDEALAISSKIKKDWDQEKKAKDDQINKQRNADEAEMLKQEIKNLYCEIEACREEKEEVQMQMEKLTQDYKSLEKENEDVYYNLEQSQKGKMEIQQNYSESLVNVKQLKLQVENLKEEVKRKGLRHSEALNKINELETQVMTLQKELEKRAHGFEDELVVVTQAKVEQEQRAIQAEEELRKTRWKNAASTEHLQEEFKQLSVEMAFRIDENEQLANNAVAEANDLRQQNKVLEELLQKAEEELVMSKDQYERKFHELLNENSVGAKEACTGESEMLQKLVEEKEDLERELASVRKEAEKLSKESISMRSQIVQKKKIDENLHLELEKLKLQYNEMEHRSIQLELENESMKKEMSKLQGTLHKKEQESTPTKHMNHSALEGRKNMGGNLGSAAMRTVEGLPTLNGFDTAQIISGEMNQRTMLKVNGDHAGDSCDVSSLLNVVESLKERNKNMEDELKELQERYSEISLRFAEVEGERQQLVMTVRCLKNGKKN</sequence>